<feature type="signal peptide" evidence="5">
    <location>
        <begin position="1"/>
        <end position="37"/>
    </location>
</feature>
<evidence type="ECO:0000313" key="9">
    <source>
        <dbReference type="Proteomes" id="UP000502136"/>
    </source>
</evidence>
<dbReference type="PROSITE" id="PS51935">
    <property type="entry name" value="NLPC_P60"/>
    <property type="match status" value="1"/>
</dbReference>
<evidence type="ECO:0000256" key="5">
    <source>
        <dbReference type="SAM" id="SignalP"/>
    </source>
</evidence>
<keyword evidence="4" id="KW-0788">Thiol protease</keyword>
<dbReference type="InterPro" id="IPR000064">
    <property type="entry name" value="NLP_P60_dom"/>
</dbReference>
<dbReference type="SUPFAM" id="SSF54001">
    <property type="entry name" value="Cysteine proteinases"/>
    <property type="match status" value="1"/>
</dbReference>
<feature type="domain" description="SH3b" evidence="6">
    <location>
        <begin position="34"/>
        <end position="103"/>
    </location>
</feature>
<keyword evidence="3" id="KW-0378">Hydrolase</keyword>
<dbReference type="SMART" id="SM00287">
    <property type="entry name" value="SH3b"/>
    <property type="match status" value="1"/>
</dbReference>
<keyword evidence="9" id="KW-1185">Reference proteome</keyword>
<feature type="chain" id="PRO_5026346070" evidence="5">
    <location>
        <begin position="38"/>
        <end position="247"/>
    </location>
</feature>
<evidence type="ECO:0000256" key="4">
    <source>
        <dbReference type="ARBA" id="ARBA00022807"/>
    </source>
</evidence>
<organism evidence="8 9">
    <name type="scientific">Paenibacillus albicereus</name>
    <dbReference type="NCBI Taxonomy" id="2726185"/>
    <lineage>
        <taxon>Bacteria</taxon>
        <taxon>Bacillati</taxon>
        <taxon>Bacillota</taxon>
        <taxon>Bacilli</taxon>
        <taxon>Bacillales</taxon>
        <taxon>Paenibacillaceae</taxon>
        <taxon>Paenibacillus</taxon>
    </lineage>
</organism>
<dbReference type="GO" id="GO:0006508">
    <property type="term" value="P:proteolysis"/>
    <property type="evidence" value="ECO:0007669"/>
    <property type="project" value="UniProtKB-KW"/>
</dbReference>
<reference evidence="8 9" key="1">
    <citation type="submission" date="2020-04" db="EMBL/GenBank/DDBJ databases">
        <title>Novel Paenibacillus strain UniB2 isolated from commercial digestive syrup.</title>
        <authorList>
            <person name="Thorat V."/>
            <person name="Kirdat K."/>
            <person name="Tiwarekar B."/>
            <person name="Yadav A."/>
        </authorList>
    </citation>
    <scope>NUCLEOTIDE SEQUENCE [LARGE SCALE GENOMIC DNA]</scope>
    <source>
        <strain evidence="8 9">UniB2</strain>
    </source>
</reference>
<dbReference type="Proteomes" id="UP000502136">
    <property type="component" value="Chromosome"/>
</dbReference>
<keyword evidence="5" id="KW-0732">Signal</keyword>
<dbReference type="InterPro" id="IPR051202">
    <property type="entry name" value="Peptidase_C40"/>
</dbReference>
<dbReference type="GO" id="GO:0008234">
    <property type="term" value="F:cysteine-type peptidase activity"/>
    <property type="evidence" value="ECO:0007669"/>
    <property type="project" value="UniProtKB-KW"/>
</dbReference>
<accession>A0A6H2GWD8</accession>
<comment type="similarity">
    <text evidence="1">Belongs to the peptidase C40 family.</text>
</comment>
<evidence type="ECO:0000259" key="6">
    <source>
        <dbReference type="PROSITE" id="PS51781"/>
    </source>
</evidence>
<dbReference type="EMBL" id="CP051428">
    <property type="protein sequence ID" value="QJC51715.1"/>
    <property type="molecule type" value="Genomic_DNA"/>
</dbReference>
<evidence type="ECO:0000256" key="3">
    <source>
        <dbReference type="ARBA" id="ARBA00022801"/>
    </source>
</evidence>
<dbReference type="Gene3D" id="3.90.1720.10">
    <property type="entry name" value="endopeptidase domain like (from Nostoc punctiforme)"/>
    <property type="match status" value="1"/>
</dbReference>
<protein>
    <submittedName>
        <fullName evidence="8">C40 family peptidase</fullName>
    </submittedName>
</protein>
<evidence type="ECO:0000313" key="8">
    <source>
        <dbReference type="EMBL" id="QJC51715.1"/>
    </source>
</evidence>
<dbReference type="PANTHER" id="PTHR47053">
    <property type="entry name" value="MUREIN DD-ENDOPEPTIDASE MEPH-RELATED"/>
    <property type="match status" value="1"/>
</dbReference>
<evidence type="ECO:0000256" key="1">
    <source>
        <dbReference type="ARBA" id="ARBA00007074"/>
    </source>
</evidence>
<dbReference type="PROSITE" id="PS51781">
    <property type="entry name" value="SH3B"/>
    <property type="match status" value="1"/>
</dbReference>
<dbReference type="AlphaFoldDB" id="A0A6H2GWD8"/>
<dbReference type="InterPro" id="IPR038765">
    <property type="entry name" value="Papain-like_cys_pep_sf"/>
</dbReference>
<sequence>MNNSWVSRNKIKVVLSAAIAFGAVGGAWIPASQTASAAVSYSTQITYGVNMRAQASADSDKIRMLKKGEKVHVVGQANAYWLHVLTPRGESGYISSSDRYSTYSAPGGATGGTASPGVSSKRDQVVSIAQSYKGRVSYSYGTRNEARLLFDCSSFTQFVYGKAGVSLKWGTSVQKSQGKAVSRANLQKGDLIFFDTIGSNNGAINHVGIYMGNGQFIHNTPSAKGVAINSLTSGWWKDRYVSSRSVI</sequence>
<dbReference type="PANTHER" id="PTHR47053:SF1">
    <property type="entry name" value="MUREIN DD-ENDOPEPTIDASE MEPH-RELATED"/>
    <property type="match status" value="1"/>
</dbReference>
<proteinExistence type="inferred from homology"/>
<dbReference type="Gene3D" id="2.30.30.40">
    <property type="entry name" value="SH3 Domains"/>
    <property type="match status" value="1"/>
</dbReference>
<evidence type="ECO:0000259" key="7">
    <source>
        <dbReference type="PROSITE" id="PS51935"/>
    </source>
</evidence>
<evidence type="ECO:0000256" key="2">
    <source>
        <dbReference type="ARBA" id="ARBA00022670"/>
    </source>
</evidence>
<dbReference type="InterPro" id="IPR003646">
    <property type="entry name" value="SH3-like_bac-type"/>
</dbReference>
<dbReference type="Pfam" id="PF08239">
    <property type="entry name" value="SH3_3"/>
    <property type="match status" value="1"/>
</dbReference>
<feature type="domain" description="NlpC/P60" evidence="7">
    <location>
        <begin position="119"/>
        <end position="247"/>
    </location>
</feature>
<dbReference type="RefSeq" id="WP_168907299.1">
    <property type="nucleotide sequence ID" value="NZ_CP051428.1"/>
</dbReference>
<keyword evidence="2" id="KW-0645">Protease</keyword>
<name>A0A6H2GWD8_9BACL</name>
<dbReference type="KEGG" id="palr:HGI30_09275"/>
<gene>
    <name evidence="8" type="ORF">HGI30_09275</name>
</gene>
<dbReference type="Pfam" id="PF00877">
    <property type="entry name" value="NLPC_P60"/>
    <property type="match status" value="1"/>
</dbReference>